<dbReference type="Proteomes" id="UP000321518">
    <property type="component" value="Unassembled WGS sequence"/>
</dbReference>
<evidence type="ECO:0000259" key="7">
    <source>
        <dbReference type="PROSITE" id="PS50600"/>
    </source>
</evidence>
<dbReference type="Gene3D" id="3.40.395.10">
    <property type="entry name" value="Adenoviral Proteinase, Chain A"/>
    <property type="match status" value="2"/>
</dbReference>
<evidence type="ECO:0000256" key="1">
    <source>
        <dbReference type="ARBA" id="ARBA00005234"/>
    </source>
</evidence>
<feature type="compositionally biased region" description="Basic and acidic residues" evidence="6">
    <location>
        <begin position="1959"/>
        <end position="1968"/>
    </location>
</feature>
<name>A0A511KLP9_RHOTO</name>
<feature type="region of interest" description="Disordered" evidence="6">
    <location>
        <begin position="1204"/>
        <end position="1459"/>
    </location>
</feature>
<dbReference type="OrthoDB" id="442460at2759"/>
<protein>
    <submittedName>
        <fullName evidence="8">SUMO deconjugating cysteine peptidase Ulp2</fullName>
    </submittedName>
</protein>
<dbReference type="PROSITE" id="PS50600">
    <property type="entry name" value="ULP_PROTEASE"/>
    <property type="match status" value="1"/>
</dbReference>
<gene>
    <name evidence="8" type="ORF">Rt10032_c14g5320</name>
</gene>
<proteinExistence type="inferred from homology"/>
<feature type="compositionally biased region" description="Low complexity" evidence="6">
    <location>
        <begin position="236"/>
        <end position="257"/>
    </location>
</feature>
<feature type="compositionally biased region" description="Basic residues" evidence="6">
    <location>
        <begin position="2027"/>
        <end position="2038"/>
    </location>
</feature>
<feature type="compositionally biased region" description="Polar residues" evidence="6">
    <location>
        <begin position="1997"/>
        <end position="2014"/>
    </location>
</feature>
<dbReference type="InterPro" id="IPR051947">
    <property type="entry name" value="Sentrin-specific_protease"/>
</dbReference>
<dbReference type="GO" id="GO:0070139">
    <property type="term" value="F:SUMO-specific endopeptidase activity"/>
    <property type="evidence" value="ECO:0007669"/>
    <property type="project" value="TreeGrafter"/>
</dbReference>
<evidence type="ECO:0000256" key="6">
    <source>
        <dbReference type="SAM" id="MobiDB-lite"/>
    </source>
</evidence>
<feature type="compositionally biased region" description="Low complexity" evidence="6">
    <location>
        <begin position="1848"/>
        <end position="1882"/>
    </location>
</feature>
<comment type="caution">
    <text evidence="8">The sequence shown here is derived from an EMBL/GenBank/DDBJ whole genome shotgun (WGS) entry which is preliminary data.</text>
</comment>
<feature type="region of interest" description="Disordered" evidence="6">
    <location>
        <begin position="212"/>
        <end position="297"/>
    </location>
</feature>
<dbReference type="GO" id="GO:0016926">
    <property type="term" value="P:protein desumoylation"/>
    <property type="evidence" value="ECO:0007669"/>
    <property type="project" value="TreeGrafter"/>
</dbReference>
<feature type="domain" description="Ubiquitin-like protease family profile" evidence="7">
    <location>
        <begin position="1018"/>
        <end position="1550"/>
    </location>
</feature>
<feature type="compositionally biased region" description="Acidic residues" evidence="6">
    <location>
        <begin position="533"/>
        <end position="542"/>
    </location>
</feature>
<sequence>MPRKGFSERKQRDTHNTLDLTVSPPLDRRQPLPLDGPPAFATFSQEYNHSGSSHRQSHPIPTPRHSFATGANAVTSHYFSPPAHEQPHHPHASGSVAHLAHTFRNQPLTPQNYPSSRSPLPKQSPPLAPPYQSPLPLQPAPPHPYPPQQQLPHLHQHPRAGNDYQYIGQQYAPHSQQQRSSTTPGLRSAAAGPVSSLFIRNEPKVFLKASGQQIPTPYTSAIAGGRAHQQTSYGRTASTASPSTVPSQQRPSSSVSRLPQNYRISHSPPRNSPPSASIPFGLPAPSASRAESSSKSHVINILSDDESTPAPPALDHDAFSLAEELFPSDAIIDEDEMSRRGVPFQPQDPEAGVRSVFGGWQSGGSAFYADDKAQASSSAAKGKAPRRSFNFGRAPGFDAAVKDSVSPSNKGGGRRTQKEAINSLPGINKTARPDSHSLGTIPATSFHRPEPAASTSTAAHQKPFKSPILHQNAPLTQQEREGRKRQAQVARSLNGAGKGKGKGKGKASADVVELSSDEDGDDRVVLVGQPHQDEDETDPIIDDDQRRLANGRQGGHRRYSDSHATASRTPTKGRGRKSFPHDRFVDESQQPSSPDPIGMTGLATDRALLGKLHDGRAFADQAVHGRVKTIVAGIEEKTRDVQGGSLVQQMKGKQPQRRQHDPDGGPTDDGEISMPKSAKKLPRASQQVQSDVCAVKVEPYMLGRRAFAAEHIVSQYSLIFNSRGHPRGWKLAIHRHPPQQEPEEVCSDIKAEHLQTMEWSSTEKDGSRPFVFFQFNSGKGKKIVSELTADCEDPGQDATVLFILENAPRFGWQDDSMSGPPTQEDIFFRGLGEWGRQVNIPFTQCGFGKTTMLCDLYRRVRSETANLLGKIKRGGPKGKKPPGKGGFDPRQSRLSFSTGASTSPTTRRLVQDEDGDYVEAMKRSLDDQGPRVDDDDLEFMTSQAPATRRSTRPSTSNLASSSRNEATAVNTIQPPKSPSPQPMSEEDRKWEEWWKAEDKAYKAEQIVVEYPINQPGSVSLPWADIKRLKPNEFLNDTLIEFGLKHVMHDVLKADERRPDDEKLAPKIHLFNSFFYSQLSTRKDKKNDPYALVEKWTKKVDIFDKRFIVVPINEHFHWYLAIIYNPAAILREYDKPPPPELRQSGRKRASLAGSESVSASPSVSRAESPAQTSHHFDKKAEGAADVEMQDAEVANGDADAQVQDEIEEQEQEQRHRRGIEQEMVGRKQSLQADEAPEEQAEPAQRDAIGVEPPSRESDATEMQVDGSPELGEAPVQAEAMAVDIEETDKEVTGPRPDVEGGGRKASTSAQDDRDRSNSPKFQRLRRGTREGSVIVQDDAEPTSAQSRQAADDDDDLPAPQDLGKAKTAVPAKSITIDDDESAPNQSQEVGPSSAVMRKKRSGSSSTDRKAVPTASAYAETKTAGSSSKKRKSQQFGPADPEPHRAEELKRKTQEEETQKVLDLSERVSSLVDKDGVDLNKCYILTFDSLGDAHAPVARRLKEYLIREAETKKGMDKDKLSDHLVETVRVEVPQQPNYCDCGLYLLHFVEVLFRDADRKVRQILAVHQTNNGKRPRNDLALRQYRNELWEFEAAQKKRTTMLEQVKALMEEWARNVLPLREQAEREKEERRRKRKLEKEEKEAKEAAQRAEQDDAQVAAASQNPTAAMQGQDQSAGKVDAPPSAQVPATDPSRPQSSPPTPSAPAANTRSGKSKAKVKSKKADAAEVLELSDDATCSTSGSPVKQSGQYFPSLTPVNGDQPVHRAEAGTPPGLRPSRRANATNGDATVAAEASTSMAEPTSLAAAPPEEDTSDRPTLVGSAPSSTVAGQKRPFDNRAPVSDPEKPFDLITATSASISSAPPARPASAPTSQVLGNAAHAALAALRGQSSTNQTDSPATPPSASASQVQPMQVDEPPALPAPDLAVLADHDDTLGDLPETQPSEEGSPPRKKVKRSAAPVELDSRRMKESSGESQEEATEGSQELFAPPEERTEAGELPPSNQQQAASSTTEEQPQSVEAKDAGALPSKNKGRGGGKKNAKGGRAGRAAEKKTDIVTLSDSEDDGGEK</sequence>
<dbReference type="GO" id="GO:0005737">
    <property type="term" value="C:cytoplasm"/>
    <property type="evidence" value="ECO:0007669"/>
    <property type="project" value="TreeGrafter"/>
</dbReference>
<feature type="region of interest" description="Disordered" evidence="6">
    <location>
        <begin position="1134"/>
        <end position="1182"/>
    </location>
</feature>
<comment type="similarity">
    <text evidence="1">Belongs to the peptidase C48 family.</text>
</comment>
<feature type="region of interest" description="Disordered" evidence="6">
    <location>
        <begin position="641"/>
        <end position="685"/>
    </location>
</feature>
<keyword evidence="4" id="KW-0833">Ubl conjugation pathway</keyword>
<dbReference type="PANTHER" id="PTHR46896:SF3">
    <property type="entry name" value="FI06413P-RELATED"/>
    <property type="match status" value="1"/>
</dbReference>
<feature type="compositionally biased region" description="Low complexity" evidence="6">
    <location>
        <begin position="284"/>
        <end position="296"/>
    </location>
</feature>
<dbReference type="GO" id="GO:0006508">
    <property type="term" value="P:proteolysis"/>
    <property type="evidence" value="ECO:0007669"/>
    <property type="project" value="UniProtKB-KW"/>
</dbReference>
<dbReference type="InterPro" id="IPR003653">
    <property type="entry name" value="Peptidase_C48_C"/>
</dbReference>
<feature type="compositionally biased region" description="Basic and acidic residues" evidence="6">
    <location>
        <begin position="1634"/>
        <end position="1650"/>
    </location>
</feature>
<feature type="compositionally biased region" description="Polar residues" evidence="6">
    <location>
        <begin position="42"/>
        <end position="54"/>
    </location>
</feature>
<evidence type="ECO:0000256" key="4">
    <source>
        <dbReference type="ARBA" id="ARBA00022786"/>
    </source>
</evidence>
<dbReference type="InterPro" id="IPR038765">
    <property type="entry name" value="Papain-like_cys_pep_sf"/>
</dbReference>
<feature type="region of interest" description="Disordered" evidence="6">
    <location>
        <begin position="378"/>
        <end position="601"/>
    </location>
</feature>
<keyword evidence="5" id="KW-0378">Hydrolase</keyword>
<evidence type="ECO:0000313" key="8">
    <source>
        <dbReference type="EMBL" id="GEM11303.1"/>
    </source>
</evidence>
<dbReference type="SUPFAM" id="SSF54001">
    <property type="entry name" value="Cysteine proteinases"/>
    <property type="match status" value="1"/>
</dbReference>
<feature type="compositionally biased region" description="Polar residues" evidence="6">
    <location>
        <begin position="1732"/>
        <end position="1755"/>
    </location>
</feature>
<feature type="region of interest" description="Disordered" evidence="6">
    <location>
        <begin position="867"/>
        <end position="914"/>
    </location>
</feature>
<feature type="region of interest" description="Disordered" evidence="6">
    <location>
        <begin position="1"/>
        <end position="195"/>
    </location>
</feature>
<accession>A0A511KLP9</accession>
<dbReference type="PANTHER" id="PTHR46896">
    <property type="entry name" value="SENTRIN-SPECIFIC PROTEASE"/>
    <property type="match status" value="1"/>
</dbReference>
<feature type="compositionally biased region" description="Polar residues" evidence="6">
    <location>
        <begin position="892"/>
        <end position="908"/>
    </location>
</feature>
<feature type="region of interest" description="Disordered" evidence="6">
    <location>
        <begin position="1621"/>
        <end position="2065"/>
    </location>
</feature>
<feature type="compositionally biased region" description="Polar residues" evidence="6">
    <location>
        <begin position="952"/>
        <end position="972"/>
    </location>
</feature>
<dbReference type="Pfam" id="PF02902">
    <property type="entry name" value="Peptidase_C48"/>
    <property type="match status" value="2"/>
</dbReference>
<keyword evidence="3" id="KW-0645">Protease</keyword>
<dbReference type="EMBL" id="BJWK01000014">
    <property type="protein sequence ID" value="GEM11303.1"/>
    <property type="molecule type" value="Genomic_DNA"/>
</dbReference>
<reference evidence="8 9" key="1">
    <citation type="submission" date="2019-07" db="EMBL/GenBank/DDBJ databases">
        <title>Rhodotorula toruloides NBRC10032 genome sequencing.</title>
        <authorList>
            <person name="Shida Y."/>
            <person name="Takaku H."/>
            <person name="Ogasawara W."/>
            <person name="Mori K."/>
        </authorList>
    </citation>
    <scope>NUCLEOTIDE SEQUENCE [LARGE SCALE GENOMIC DNA]</scope>
    <source>
        <strain evidence="8 9">NBRC10032</strain>
    </source>
</reference>
<keyword evidence="2" id="KW-0597">Phosphoprotein</keyword>
<feature type="compositionally biased region" description="Basic residues" evidence="6">
    <location>
        <begin position="870"/>
        <end position="882"/>
    </location>
</feature>
<feature type="compositionally biased region" description="Basic and acidic residues" evidence="6">
    <location>
        <begin position="1288"/>
        <end position="1301"/>
    </location>
</feature>
<evidence type="ECO:0000256" key="3">
    <source>
        <dbReference type="ARBA" id="ARBA00022670"/>
    </source>
</evidence>
<evidence type="ECO:0000313" key="9">
    <source>
        <dbReference type="Proteomes" id="UP000321518"/>
    </source>
</evidence>
<evidence type="ECO:0000256" key="2">
    <source>
        <dbReference type="ARBA" id="ARBA00022553"/>
    </source>
</evidence>
<feature type="region of interest" description="Disordered" evidence="6">
    <location>
        <begin position="941"/>
        <end position="987"/>
    </location>
</feature>
<feature type="compositionally biased region" description="Polar residues" evidence="6">
    <location>
        <begin position="103"/>
        <end position="117"/>
    </location>
</feature>
<evidence type="ECO:0000256" key="5">
    <source>
        <dbReference type="ARBA" id="ARBA00022801"/>
    </source>
</evidence>
<feature type="compositionally biased region" description="Low complexity" evidence="6">
    <location>
        <begin position="1149"/>
        <end position="1169"/>
    </location>
</feature>
<feature type="compositionally biased region" description="Basic and acidic residues" evidence="6">
    <location>
        <begin position="1"/>
        <end position="16"/>
    </location>
</feature>
<feature type="compositionally biased region" description="Polar residues" evidence="6">
    <location>
        <begin position="172"/>
        <end position="185"/>
    </location>
</feature>
<feature type="compositionally biased region" description="Polar residues" evidence="6">
    <location>
        <begin position="1659"/>
        <end position="1672"/>
    </location>
</feature>
<feature type="compositionally biased region" description="Pro residues" evidence="6">
    <location>
        <begin position="122"/>
        <end position="149"/>
    </location>
</feature>
<organism evidence="8 9">
    <name type="scientific">Rhodotorula toruloides</name>
    <name type="common">Yeast</name>
    <name type="synonym">Rhodosporidium toruloides</name>
    <dbReference type="NCBI Taxonomy" id="5286"/>
    <lineage>
        <taxon>Eukaryota</taxon>
        <taxon>Fungi</taxon>
        <taxon>Dikarya</taxon>
        <taxon>Basidiomycota</taxon>
        <taxon>Pucciniomycotina</taxon>
        <taxon>Microbotryomycetes</taxon>
        <taxon>Sporidiobolales</taxon>
        <taxon>Sporidiobolaceae</taxon>
        <taxon>Rhodotorula</taxon>
    </lineage>
</organism>
<dbReference type="GO" id="GO:0005634">
    <property type="term" value="C:nucleus"/>
    <property type="evidence" value="ECO:0007669"/>
    <property type="project" value="TreeGrafter"/>
</dbReference>
<feature type="compositionally biased region" description="Basic and acidic residues" evidence="6">
    <location>
        <begin position="1439"/>
        <end position="1459"/>
    </location>
</feature>